<dbReference type="RefSeq" id="WP_176064352.1">
    <property type="nucleotide sequence ID" value="NZ_BJTG01000003.1"/>
</dbReference>
<dbReference type="AlphaFoldDB" id="A0A7I9VKE6"/>
<evidence type="ECO:0000256" key="1">
    <source>
        <dbReference type="SAM" id="SignalP"/>
    </source>
</evidence>
<accession>A0A7I9VKE6</accession>
<feature type="domain" description="Lipoprotein LPP20-like" evidence="2">
    <location>
        <begin position="25"/>
        <end position="132"/>
    </location>
</feature>
<dbReference type="EMBL" id="BJTG01000003">
    <property type="protein sequence ID" value="GEJ56884.1"/>
    <property type="molecule type" value="Genomic_DNA"/>
</dbReference>
<organism evidence="3 4">
    <name type="scientific">Anaeromyxobacter diazotrophicus</name>
    <dbReference type="NCBI Taxonomy" id="2590199"/>
    <lineage>
        <taxon>Bacteria</taxon>
        <taxon>Pseudomonadati</taxon>
        <taxon>Myxococcota</taxon>
        <taxon>Myxococcia</taxon>
        <taxon>Myxococcales</taxon>
        <taxon>Cystobacterineae</taxon>
        <taxon>Anaeromyxobacteraceae</taxon>
        <taxon>Anaeromyxobacter</taxon>
    </lineage>
</organism>
<keyword evidence="4" id="KW-1185">Reference proteome</keyword>
<protein>
    <recommendedName>
        <fullName evidence="2">Lipoprotein LPP20-like domain-containing protein</fullName>
    </recommendedName>
</protein>
<name>A0A7I9VKE6_9BACT</name>
<feature type="signal peptide" evidence="1">
    <location>
        <begin position="1"/>
        <end position="20"/>
    </location>
</feature>
<evidence type="ECO:0000313" key="3">
    <source>
        <dbReference type="EMBL" id="GEJ56884.1"/>
    </source>
</evidence>
<reference evidence="4" key="1">
    <citation type="journal article" date="2020" name="Appl. Environ. Microbiol.">
        <title>Diazotrophic Anaeromyxobacter Isolates from Soils.</title>
        <authorList>
            <person name="Masuda Y."/>
            <person name="Yamanaka H."/>
            <person name="Xu Z.X."/>
            <person name="Shiratori Y."/>
            <person name="Aono T."/>
            <person name="Amachi S."/>
            <person name="Senoo K."/>
            <person name="Itoh H."/>
        </authorList>
    </citation>
    <scope>NUCLEOTIDE SEQUENCE [LARGE SCALE GENOMIC DNA]</scope>
    <source>
        <strain evidence="4">R267</strain>
    </source>
</reference>
<dbReference type="Gene3D" id="3.10.28.20">
    <property type="entry name" value="Acetamidase/Formamidase-like domains"/>
    <property type="match status" value="1"/>
</dbReference>
<proteinExistence type="predicted"/>
<dbReference type="Proteomes" id="UP000503640">
    <property type="component" value="Unassembled WGS sequence"/>
</dbReference>
<comment type="caution">
    <text evidence="3">The sequence shown here is derived from an EMBL/GenBank/DDBJ whole genome shotgun (WGS) entry which is preliminary data.</text>
</comment>
<gene>
    <name evidence="3" type="ORF">AMYX_16250</name>
</gene>
<dbReference type="InterPro" id="IPR024952">
    <property type="entry name" value="LPP20-like_dom"/>
</dbReference>
<dbReference type="Pfam" id="PF02169">
    <property type="entry name" value="LPP20"/>
    <property type="match status" value="1"/>
</dbReference>
<feature type="chain" id="PRO_5029900912" description="Lipoprotein LPP20-like domain-containing protein" evidence="1">
    <location>
        <begin position="21"/>
        <end position="337"/>
    </location>
</feature>
<keyword evidence="1" id="KW-0732">Signal</keyword>
<sequence>MPHLAVAAVALCLLAGPAPARDGRPDWVDGESLEWPRHRYLTGVGSADDRATAEDRGRAEIARVFTARVLSTTTSFASESTATVRGASATAAQVAVSDDTRTSTDKVLEGVEIAATWQDPATRRIFALAVLDRRSGAERLRARLAALDASARPAEAELASASDPVAAAMAGLRLRALARRREPLAADLRLLDPAPEGGAARYARLDAAASAALARLVVVASAAGETAPALEEGVTQGLAALGMKAAPAAPGVAPDLVVEVAGALEDLGHRDGWAWWTAHASLAMREAKSGRVLVRFEESAREAATLDADARRRAAQSAGARVAERLPAALLAWADAP</sequence>
<evidence type="ECO:0000313" key="4">
    <source>
        <dbReference type="Proteomes" id="UP000503640"/>
    </source>
</evidence>
<evidence type="ECO:0000259" key="2">
    <source>
        <dbReference type="Pfam" id="PF02169"/>
    </source>
</evidence>